<evidence type="ECO:0000313" key="2">
    <source>
        <dbReference type="Proteomes" id="UP000789920"/>
    </source>
</evidence>
<accession>A0ACA9KTU3</accession>
<dbReference type="EMBL" id="CAJVQC010001208">
    <property type="protein sequence ID" value="CAG8489933.1"/>
    <property type="molecule type" value="Genomic_DNA"/>
</dbReference>
<comment type="caution">
    <text evidence="1">The sequence shown here is derived from an EMBL/GenBank/DDBJ whole genome shotgun (WGS) entry which is preliminary data.</text>
</comment>
<keyword evidence="2" id="KW-1185">Reference proteome</keyword>
<evidence type="ECO:0000313" key="1">
    <source>
        <dbReference type="EMBL" id="CAG8489933.1"/>
    </source>
</evidence>
<protein>
    <submittedName>
        <fullName evidence="1">26761_t:CDS:1</fullName>
    </submittedName>
</protein>
<reference evidence="1" key="1">
    <citation type="submission" date="2021-06" db="EMBL/GenBank/DDBJ databases">
        <authorList>
            <person name="Kallberg Y."/>
            <person name="Tangrot J."/>
            <person name="Rosling A."/>
        </authorList>
    </citation>
    <scope>NUCLEOTIDE SEQUENCE</scope>
    <source>
        <strain evidence="1">MA461A</strain>
    </source>
</reference>
<dbReference type="Proteomes" id="UP000789920">
    <property type="component" value="Unassembled WGS sequence"/>
</dbReference>
<gene>
    <name evidence="1" type="ORF">RPERSI_LOCUS1345</name>
</gene>
<proteinExistence type="predicted"/>
<name>A0ACA9KTU3_9GLOM</name>
<organism evidence="1 2">
    <name type="scientific">Racocetra persica</name>
    <dbReference type="NCBI Taxonomy" id="160502"/>
    <lineage>
        <taxon>Eukaryota</taxon>
        <taxon>Fungi</taxon>
        <taxon>Fungi incertae sedis</taxon>
        <taxon>Mucoromycota</taxon>
        <taxon>Glomeromycotina</taxon>
        <taxon>Glomeromycetes</taxon>
        <taxon>Diversisporales</taxon>
        <taxon>Gigasporaceae</taxon>
        <taxon>Racocetra</taxon>
    </lineage>
</organism>
<sequence length="53" mass="5756">MSSVSLSILFDIAPGVFLEFINVVLSHNFIMYNTYHASDAVSALNGVDDCFGI</sequence>